<evidence type="ECO:0000313" key="1">
    <source>
        <dbReference type="EMBL" id="KKQ34046.1"/>
    </source>
</evidence>
<comment type="caution">
    <text evidence="1">The sequence shown here is derived from an EMBL/GenBank/DDBJ whole genome shotgun (WGS) entry which is preliminary data.</text>
</comment>
<evidence type="ECO:0000313" key="2">
    <source>
        <dbReference type="Proteomes" id="UP000033876"/>
    </source>
</evidence>
<sequence>MLRPAGSQHVTTIAFIICFDSIWLKSILTLKTENYGNNSFKSKSFRTGIYQKN</sequence>
<protein>
    <submittedName>
        <fullName evidence="1">Uncharacterized protein</fullName>
    </submittedName>
</protein>
<proteinExistence type="predicted"/>
<accession>A0A0G0K076</accession>
<name>A0A0G0K076_9BACT</name>
<reference evidence="1 2" key="1">
    <citation type="journal article" date="2015" name="Nature">
        <title>rRNA introns, odd ribosomes, and small enigmatic genomes across a large radiation of phyla.</title>
        <authorList>
            <person name="Brown C.T."/>
            <person name="Hug L.A."/>
            <person name="Thomas B.C."/>
            <person name="Sharon I."/>
            <person name="Castelle C.J."/>
            <person name="Singh A."/>
            <person name="Wilkins M.J."/>
            <person name="Williams K.H."/>
            <person name="Banfield J.F."/>
        </authorList>
    </citation>
    <scope>NUCLEOTIDE SEQUENCE [LARGE SCALE GENOMIC DNA]</scope>
</reference>
<organism evidence="1 2">
    <name type="scientific">Candidatus Nomurabacteria bacterium GW2011_GWB1_37_5</name>
    <dbReference type="NCBI Taxonomy" id="1618742"/>
    <lineage>
        <taxon>Bacteria</taxon>
        <taxon>Candidatus Nomuraibacteriota</taxon>
    </lineage>
</organism>
<dbReference type="AlphaFoldDB" id="A0A0G0K076"/>
<dbReference type="Proteomes" id="UP000033876">
    <property type="component" value="Unassembled WGS sequence"/>
</dbReference>
<gene>
    <name evidence="1" type="ORF">US50_C0064G0008</name>
</gene>
<dbReference type="EMBL" id="LBTF01000064">
    <property type="protein sequence ID" value="KKQ34046.1"/>
    <property type="molecule type" value="Genomic_DNA"/>
</dbReference>